<feature type="domain" description="Putative regulatory protein FmdB zinc ribbon" evidence="2">
    <location>
        <begin position="1"/>
        <end position="41"/>
    </location>
</feature>
<evidence type="ECO:0000256" key="1">
    <source>
        <dbReference type="SAM" id="MobiDB-lite"/>
    </source>
</evidence>
<feature type="compositionally biased region" description="Basic and acidic residues" evidence="1">
    <location>
        <begin position="86"/>
        <end position="96"/>
    </location>
</feature>
<comment type="caution">
    <text evidence="3">The sequence shown here is derived from an EMBL/GenBank/DDBJ whole genome shotgun (WGS) entry which is preliminary data.</text>
</comment>
<reference evidence="3 4" key="1">
    <citation type="journal article" date="2019" name="Nat. Microbiol.">
        <title>Mediterranean grassland soil C-N compound turnover is dependent on rainfall and depth, and is mediated by genomically divergent microorganisms.</title>
        <authorList>
            <person name="Diamond S."/>
            <person name="Andeer P.F."/>
            <person name="Li Z."/>
            <person name="Crits-Christoph A."/>
            <person name="Burstein D."/>
            <person name="Anantharaman K."/>
            <person name="Lane K.R."/>
            <person name="Thomas B.C."/>
            <person name="Pan C."/>
            <person name="Northen T.R."/>
            <person name="Banfield J.F."/>
        </authorList>
    </citation>
    <scope>NUCLEOTIDE SEQUENCE [LARGE SCALE GENOMIC DNA]</scope>
    <source>
        <strain evidence="3">WS_8</strain>
    </source>
</reference>
<accession>A0A538TQ69</accession>
<organism evidence="3 4">
    <name type="scientific">Eiseniibacteriota bacterium</name>
    <dbReference type="NCBI Taxonomy" id="2212470"/>
    <lineage>
        <taxon>Bacteria</taxon>
        <taxon>Candidatus Eiseniibacteriota</taxon>
    </lineage>
</organism>
<dbReference type="PANTHER" id="PTHR34404:SF2">
    <property type="entry name" value="CONSERVED SERINE RICH PROTEIN"/>
    <property type="match status" value="1"/>
</dbReference>
<dbReference type="AlphaFoldDB" id="A0A538TQ69"/>
<name>A0A538TQ69_UNCEI</name>
<evidence type="ECO:0000313" key="3">
    <source>
        <dbReference type="EMBL" id="TMQ65750.1"/>
    </source>
</evidence>
<dbReference type="Pfam" id="PF09723">
    <property type="entry name" value="Zn_ribbon_8"/>
    <property type="match status" value="1"/>
</dbReference>
<feature type="region of interest" description="Disordered" evidence="1">
    <location>
        <begin position="64"/>
        <end position="111"/>
    </location>
</feature>
<dbReference type="Gene3D" id="2.20.28.30">
    <property type="entry name" value="RNA polymerase ii, chain L"/>
    <property type="match status" value="1"/>
</dbReference>
<dbReference type="SMART" id="SM00834">
    <property type="entry name" value="CxxC_CXXC_SSSS"/>
    <property type="match status" value="1"/>
</dbReference>
<evidence type="ECO:0000313" key="4">
    <source>
        <dbReference type="Proteomes" id="UP000316609"/>
    </source>
</evidence>
<gene>
    <name evidence="3" type="ORF">E6K78_07180</name>
</gene>
<dbReference type="PANTHER" id="PTHR34404">
    <property type="entry name" value="REGULATORY PROTEIN, FMDB FAMILY"/>
    <property type="match status" value="1"/>
</dbReference>
<dbReference type="InterPro" id="IPR013429">
    <property type="entry name" value="Regulatory_FmdB_Zinc_ribbon"/>
</dbReference>
<sequence>MPTYTYRCRKCGHRFELFHGIKDEKPRRCPKCKSRADRVPAGGAGILFRGSGFYGTDYRSAAYKKKAKQEQAGASGAGAGGAGESKAGETKGEKTSPKPPPSSGKGDGSRA</sequence>
<dbReference type="Proteomes" id="UP000316609">
    <property type="component" value="Unassembled WGS sequence"/>
</dbReference>
<dbReference type="EMBL" id="VBOY01000066">
    <property type="protein sequence ID" value="TMQ65750.1"/>
    <property type="molecule type" value="Genomic_DNA"/>
</dbReference>
<proteinExistence type="predicted"/>
<evidence type="ECO:0000259" key="2">
    <source>
        <dbReference type="SMART" id="SM00834"/>
    </source>
</evidence>
<protein>
    <submittedName>
        <fullName evidence="3">Zinc ribbon domain-containing protein</fullName>
    </submittedName>
</protein>
<dbReference type="NCBIfam" id="TIGR02605">
    <property type="entry name" value="CxxC_CxxC_SSSS"/>
    <property type="match status" value="1"/>
</dbReference>